<dbReference type="RefSeq" id="WP_154766557.1">
    <property type="nucleotide sequence ID" value="NZ_WLYK01000001.1"/>
</dbReference>
<comment type="caution">
    <text evidence="3">The sequence shown here is derived from an EMBL/GenBank/DDBJ whole genome shotgun (WGS) entry which is preliminary data.</text>
</comment>
<organism evidence="3 4">
    <name type="scientific">Nakamurella alba</name>
    <dbReference type="NCBI Taxonomy" id="2665158"/>
    <lineage>
        <taxon>Bacteria</taxon>
        <taxon>Bacillati</taxon>
        <taxon>Actinomycetota</taxon>
        <taxon>Actinomycetes</taxon>
        <taxon>Nakamurellales</taxon>
        <taxon>Nakamurellaceae</taxon>
        <taxon>Nakamurella</taxon>
    </lineage>
</organism>
<keyword evidence="4" id="KW-1185">Reference proteome</keyword>
<dbReference type="InterPro" id="IPR045851">
    <property type="entry name" value="AMP-bd_C_sf"/>
</dbReference>
<dbReference type="Gene3D" id="3.30.300.30">
    <property type="match status" value="1"/>
</dbReference>
<gene>
    <name evidence="3" type="ORF">GIS00_00910</name>
</gene>
<sequence>MTVPAVARPAIDRPDSRHLFRLRLRSADDIGDLEMYRPEQLRPGNTIHACIAEAAADRPGKPAMIVVEPPDLLTPHREVSYLEVVEGIERSACLFRYAAGDAAPVVALMLPMVPEGLIATWGAQTAGIAVPLNPFLEHSALVRMLDATSATALVTDRRILEQKVPGGVPALLDRVASLREVFLLDDEDPALDLRSRWDEFADRFRDLAVDEDPLRDSMLMPTGGTTGTPKMVRMCQGHQLSIAWNVGALMGNESDGVVGHGMPNFHCGGTISLGLRALVTGQTLLTLTSVGFRSREVIEHFWEIAGRYGMTSLLATPTTAQALLAATGTPAPGHRLTDFHVGGSTVPMDLVRAFHDRFGVWLRENWGATEFHGTTTGHPNDGRQPVVGSVGRPLPHSPARVVELHPDGSWARDCAPGERGVLLIGGPSVTAGYLPESLNADFHVSGVPEPGKWGNTGDLGMIDDDGYVWVFGRAKDLIIRGGHNIDPKEIEEVLVGHPAVQFAAAIGRPDRAKGELPVAYVQLRAAAGATPEELKAFCRERVQEQAAAPVHVHVIELMPLTPVGKVSKPALRNLALEAEVRSVLDELLPGVAAEIVIDDAARRTARVRLAAGADPTGVRLVAERLGGYEFASEVSVAGAPA</sequence>
<dbReference type="PANTHER" id="PTHR43767:SF1">
    <property type="entry name" value="NONRIBOSOMAL PEPTIDE SYNTHASE PES1 (EUROFUNG)-RELATED"/>
    <property type="match status" value="1"/>
</dbReference>
<name>A0A7K1FGU0_9ACTN</name>
<dbReference type="InterPro" id="IPR000873">
    <property type="entry name" value="AMP-dep_synth/lig_dom"/>
</dbReference>
<dbReference type="SUPFAM" id="SSF56801">
    <property type="entry name" value="Acetyl-CoA synthetase-like"/>
    <property type="match status" value="1"/>
</dbReference>
<dbReference type="PROSITE" id="PS00455">
    <property type="entry name" value="AMP_BINDING"/>
    <property type="match status" value="1"/>
</dbReference>
<dbReference type="Pfam" id="PF00501">
    <property type="entry name" value="AMP-binding"/>
    <property type="match status" value="1"/>
</dbReference>
<protein>
    <submittedName>
        <fullName evidence="3">AMP-binding protein</fullName>
    </submittedName>
</protein>
<dbReference type="InterPro" id="IPR020845">
    <property type="entry name" value="AMP-binding_CS"/>
</dbReference>
<feature type="domain" description="AMP-dependent synthetase/ligase" evidence="1">
    <location>
        <begin position="52"/>
        <end position="434"/>
    </location>
</feature>
<evidence type="ECO:0000259" key="2">
    <source>
        <dbReference type="Pfam" id="PF13193"/>
    </source>
</evidence>
<evidence type="ECO:0000259" key="1">
    <source>
        <dbReference type="Pfam" id="PF00501"/>
    </source>
</evidence>
<dbReference type="Proteomes" id="UP000460221">
    <property type="component" value="Unassembled WGS sequence"/>
</dbReference>
<accession>A0A7K1FGU0</accession>
<dbReference type="Gene3D" id="3.40.50.12780">
    <property type="entry name" value="N-terminal domain of ligase-like"/>
    <property type="match status" value="1"/>
</dbReference>
<feature type="domain" description="AMP-binding enzyme C-terminal" evidence="2">
    <location>
        <begin position="489"/>
        <end position="565"/>
    </location>
</feature>
<dbReference type="GO" id="GO:0016878">
    <property type="term" value="F:acid-thiol ligase activity"/>
    <property type="evidence" value="ECO:0007669"/>
    <property type="project" value="UniProtKB-ARBA"/>
</dbReference>
<dbReference type="InterPro" id="IPR050237">
    <property type="entry name" value="ATP-dep_AMP-bd_enzyme"/>
</dbReference>
<reference evidence="3 4" key="1">
    <citation type="submission" date="2019-11" db="EMBL/GenBank/DDBJ databases">
        <authorList>
            <person name="Jiang L.-Q."/>
        </authorList>
    </citation>
    <scope>NUCLEOTIDE SEQUENCE [LARGE SCALE GENOMIC DNA]</scope>
    <source>
        <strain evidence="3 4">YIM 132087</strain>
    </source>
</reference>
<dbReference type="InterPro" id="IPR025110">
    <property type="entry name" value="AMP-bd_C"/>
</dbReference>
<dbReference type="Pfam" id="PF13193">
    <property type="entry name" value="AMP-binding_C"/>
    <property type="match status" value="1"/>
</dbReference>
<evidence type="ECO:0000313" key="3">
    <source>
        <dbReference type="EMBL" id="MTD12503.1"/>
    </source>
</evidence>
<dbReference type="InterPro" id="IPR042099">
    <property type="entry name" value="ANL_N_sf"/>
</dbReference>
<dbReference type="AlphaFoldDB" id="A0A7K1FGU0"/>
<dbReference type="PANTHER" id="PTHR43767">
    <property type="entry name" value="LONG-CHAIN-FATTY-ACID--COA LIGASE"/>
    <property type="match status" value="1"/>
</dbReference>
<evidence type="ECO:0000313" key="4">
    <source>
        <dbReference type="Proteomes" id="UP000460221"/>
    </source>
</evidence>
<dbReference type="EMBL" id="WLYK01000001">
    <property type="protein sequence ID" value="MTD12503.1"/>
    <property type="molecule type" value="Genomic_DNA"/>
</dbReference>
<proteinExistence type="predicted"/>